<keyword evidence="2" id="KW-1185">Reference proteome</keyword>
<dbReference type="EnsemblMetazoa" id="GBRI035029-RA">
    <property type="protein sequence ID" value="GBRI035029-PA"/>
    <property type="gene ID" value="GBRI035029"/>
</dbReference>
<protein>
    <submittedName>
        <fullName evidence="1">Uncharacterized protein</fullName>
    </submittedName>
</protein>
<dbReference type="AlphaFoldDB" id="A0A1A9WWJ2"/>
<dbReference type="VEuPathDB" id="VectorBase:GBRI035029"/>
<sequence>MWTLAVWKCQLRARARLNQSEQPLIGDNSENGRKLAELALQTFGADASGIEHFDVSETKLVADAESTTDLNEYKDPLLEPTAEIRPSSGISLDSVSVSSKAASFKTESPTESTSLPQGDVLAFIMRRFELTDAIQKQLLETQVATAQAIEKLSDSLSALAKVIGKLDK</sequence>
<dbReference type="Proteomes" id="UP000091820">
    <property type="component" value="Unassembled WGS sequence"/>
</dbReference>
<evidence type="ECO:0000313" key="2">
    <source>
        <dbReference type="Proteomes" id="UP000091820"/>
    </source>
</evidence>
<accession>A0A1A9WWJ2</accession>
<reference evidence="1" key="2">
    <citation type="submission" date="2020-05" db="UniProtKB">
        <authorList>
            <consortium name="EnsemblMetazoa"/>
        </authorList>
    </citation>
    <scope>IDENTIFICATION</scope>
    <source>
        <strain evidence="1">IAEA</strain>
    </source>
</reference>
<proteinExistence type="predicted"/>
<name>A0A1A9WWJ2_9MUSC</name>
<reference evidence="2" key="1">
    <citation type="submission" date="2014-03" db="EMBL/GenBank/DDBJ databases">
        <authorList>
            <person name="Aksoy S."/>
            <person name="Warren W."/>
            <person name="Wilson R.K."/>
        </authorList>
    </citation>
    <scope>NUCLEOTIDE SEQUENCE [LARGE SCALE GENOMIC DNA]</scope>
    <source>
        <strain evidence="2">IAEA</strain>
    </source>
</reference>
<evidence type="ECO:0000313" key="1">
    <source>
        <dbReference type="EnsemblMetazoa" id="GBRI035029-PA"/>
    </source>
</evidence>
<organism evidence="1 2">
    <name type="scientific">Glossina brevipalpis</name>
    <dbReference type="NCBI Taxonomy" id="37001"/>
    <lineage>
        <taxon>Eukaryota</taxon>
        <taxon>Metazoa</taxon>
        <taxon>Ecdysozoa</taxon>
        <taxon>Arthropoda</taxon>
        <taxon>Hexapoda</taxon>
        <taxon>Insecta</taxon>
        <taxon>Pterygota</taxon>
        <taxon>Neoptera</taxon>
        <taxon>Endopterygota</taxon>
        <taxon>Diptera</taxon>
        <taxon>Brachycera</taxon>
        <taxon>Muscomorpha</taxon>
        <taxon>Hippoboscoidea</taxon>
        <taxon>Glossinidae</taxon>
        <taxon>Glossina</taxon>
    </lineage>
</organism>